<name>A0A445L0E5_GLYSO</name>
<protein>
    <submittedName>
        <fullName evidence="2">Serine/arginine-rich splicing factor RS2Z32</fullName>
    </submittedName>
</protein>
<evidence type="ECO:0000313" key="2">
    <source>
        <dbReference type="EMBL" id="RZC16590.1"/>
    </source>
</evidence>
<feature type="compositionally biased region" description="Low complexity" evidence="1">
    <location>
        <begin position="78"/>
        <end position="91"/>
    </location>
</feature>
<sequence>MPRYDDKYGNTRLYVGHLSLRTHSWDLERAFRRYGYIHKVLQVKSSRTLELECLITSEVPDPTSILTVLSTTQPASATNVTSHTTSSPSTSPYLSNPQPTISSTIPDTQSLTTNID</sequence>
<feature type="compositionally biased region" description="Polar residues" evidence="1">
    <location>
        <begin position="92"/>
        <end position="116"/>
    </location>
</feature>
<keyword evidence="3" id="KW-1185">Reference proteome</keyword>
<comment type="caution">
    <text evidence="2">The sequence shown here is derived from an EMBL/GenBank/DDBJ whole genome shotgun (WGS) entry which is preliminary data.</text>
</comment>
<dbReference type="AlphaFoldDB" id="A0A445L0E5"/>
<proteinExistence type="predicted"/>
<dbReference type="InterPro" id="IPR035979">
    <property type="entry name" value="RBD_domain_sf"/>
</dbReference>
<feature type="region of interest" description="Disordered" evidence="1">
    <location>
        <begin position="72"/>
        <end position="116"/>
    </location>
</feature>
<reference evidence="2 3" key="1">
    <citation type="submission" date="2018-09" db="EMBL/GenBank/DDBJ databases">
        <title>A high-quality reference genome of wild soybean provides a powerful tool to mine soybean genomes.</title>
        <authorList>
            <person name="Xie M."/>
            <person name="Chung C.Y.L."/>
            <person name="Li M.-W."/>
            <person name="Wong F.-L."/>
            <person name="Chan T.-F."/>
            <person name="Lam H.-M."/>
        </authorList>
    </citation>
    <scope>NUCLEOTIDE SEQUENCE [LARGE SCALE GENOMIC DNA]</scope>
    <source>
        <strain evidence="3">cv. W05</strain>
        <tissue evidence="2">Hypocotyl of etiolated seedlings</tissue>
    </source>
</reference>
<gene>
    <name evidence="2" type="ORF">D0Y65_009749</name>
</gene>
<organism evidence="2 3">
    <name type="scientific">Glycine soja</name>
    <name type="common">Wild soybean</name>
    <dbReference type="NCBI Taxonomy" id="3848"/>
    <lineage>
        <taxon>Eukaryota</taxon>
        <taxon>Viridiplantae</taxon>
        <taxon>Streptophyta</taxon>
        <taxon>Embryophyta</taxon>
        <taxon>Tracheophyta</taxon>
        <taxon>Spermatophyta</taxon>
        <taxon>Magnoliopsida</taxon>
        <taxon>eudicotyledons</taxon>
        <taxon>Gunneridae</taxon>
        <taxon>Pentapetalae</taxon>
        <taxon>rosids</taxon>
        <taxon>fabids</taxon>
        <taxon>Fabales</taxon>
        <taxon>Fabaceae</taxon>
        <taxon>Papilionoideae</taxon>
        <taxon>50 kb inversion clade</taxon>
        <taxon>NPAAA clade</taxon>
        <taxon>indigoferoid/millettioid clade</taxon>
        <taxon>Phaseoleae</taxon>
        <taxon>Glycine</taxon>
        <taxon>Glycine subgen. Soja</taxon>
    </lineage>
</organism>
<dbReference type="Proteomes" id="UP000289340">
    <property type="component" value="Chromosome 4"/>
</dbReference>
<evidence type="ECO:0000313" key="3">
    <source>
        <dbReference type="Proteomes" id="UP000289340"/>
    </source>
</evidence>
<dbReference type="EMBL" id="QZWG01000004">
    <property type="protein sequence ID" value="RZC16590.1"/>
    <property type="molecule type" value="Genomic_DNA"/>
</dbReference>
<dbReference type="GO" id="GO:0003676">
    <property type="term" value="F:nucleic acid binding"/>
    <property type="evidence" value="ECO:0007669"/>
    <property type="project" value="InterPro"/>
</dbReference>
<dbReference type="SUPFAM" id="SSF54928">
    <property type="entry name" value="RNA-binding domain, RBD"/>
    <property type="match status" value="1"/>
</dbReference>
<evidence type="ECO:0000256" key="1">
    <source>
        <dbReference type="SAM" id="MobiDB-lite"/>
    </source>
</evidence>
<accession>A0A445L0E5</accession>